<keyword evidence="1" id="KW-0472">Membrane</keyword>
<protein>
    <submittedName>
        <fullName evidence="2">Uncharacterized protein</fullName>
    </submittedName>
</protein>
<feature type="transmembrane region" description="Helical" evidence="1">
    <location>
        <begin position="20"/>
        <end position="43"/>
    </location>
</feature>
<evidence type="ECO:0000313" key="2">
    <source>
        <dbReference type="EMBL" id="SEJ78442.1"/>
    </source>
</evidence>
<keyword evidence="3" id="KW-1185">Reference proteome</keyword>
<accession>A0A1H7BUS3</accession>
<evidence type="ECO:0000256" key="1">
    <source>
        <dbReference type="SAM" id="Phobius"/>
    </source>
</evidence>
<name>A0A1H7BUS3_9FIRM</name>
<dbReference type="STRING" id="84035.SAMN05660742_1172"/>
<keyword evidence="1" id="KW-0812">Transmembrane</keyword>
<keyword evidence="1" id="KW-1133">Transmembrane helix</keyword>
<reference evidence="2 3" key="1">
    <citation type="submission" date="2016-10" db="EMBL/GenBank/DDBJ databases">
        <authorList>
            <person name="de Groot N.N."/>
        </authorList>
    </citation>
    <scope>NUCLEOTIDE SEQUENCE [LARGE SCALE GENOMIC DNA]</scope>
    <source>
        <strain evidence="2 3">DSM 2179</strain>
    </source>
</reference>
<organism evidence="2 3">
    <name type="scientific">Propionispira arboris</name>
    <dbReference type="NCBI Taxonomy" id="84035"/>
    <lineage>
        <taxon>Bacteria</taxon>
        <taxon>Bacillati</taxon>
        <taxon>Bacillota</taxon>
        <taxon>Negativicutes</taxon>
        <taxon>Selenomonadales</taxon>
        <taxon>Selenomonadaceae</taxon>
        <taxon>Propionispira</taxon>
    </lineage>
</organism>
<dbReference type="AlphaFoldDB" id="A0A1H7BUS3"/>
<sequence>MTKMLERLKTVFLKRWKRFLFFYFIACIMTMYETGISNIYYLMPVKILLAWGLTCDNGHFGGPSFYRNLIINFIIGIILMVLAMVLVPLVCFILGIDSALFVGSVFPSK</sequence>
<dbReference type="EMBL" id="FNZK01000017">
    <property type="protein sequence ID" value="SEJ78442.1"/>
    <property type="molecule type" value="Genomic_DNA"/>
</dbReference>
<gene>
    <name evidence="2" type="ORF">SAMN05660742_1172</name>
</gene>
<feature type="transmembrane region" description="Helical" evidence="1">
    <location>
        <begin position="69"/>
        <end position="102"/>
    </location>
</feature>
<dbReference type="Proteomes" id="UP000199662">
    <property type="component" value="Unassembled WGS sequence"/>
</dbReference>
<evidence type="ECO:0000313" key="3">
    <source>
        <dbReference type="Proteomes" id="UP000199662"/>
    </source>
</evidence>
<proteinExistence type="predicted"/>